<protein>
    <submittedName>
        <fullName evidence="2">Uncharacterized protein</fullName>
    </submittedName>
</protein>
<dbReference type="AlphaFoldDB" id="A0A922SAV7"/>
<feature type="compositionally biased region" description="Basic residues" evidence="1">
    <location>
        <begin position="103"/>
        <end position="118"/>
    </location>
</feature>
<feature type="compositionally biased region" description="Basic and acidic residues" evidence="1">
    <location>
        <begin position="46"/>
        <end position="55"/>
    </location>
</feature>
<dbReference type="EMBL" id="JACEFF010000792">
    <property type="protein sequence ID" value="KAH9630977.1"/>
    <property type="molecule type" value="Genomic_DNA"/>
</dbReference>
<evidence type="ECO:0000313" key="3">
    <source>
        <dbReference type="Proteomes" id="UP000814243"/>
    </source>
</evidence>
<accession>A0A922SAV7</accession>
<feature type="compositionally biased region" description="Low complexity" evidence="1">
    <location>
        <begin position="28"/>
        <end position="45"/>
    </location>
</feature>
<sequence length="118" mass="13018">MADSAVLLEDHTRDPRPRANGYDKNKKPPATNGDATATTTSTTPKTPEEPSESRFRSVNASDLSKHEHFNMNSKATYPELKIVVTKLISHSQVSGASTDAGRGRARRHHHRKHAPDHT</sequence>
<reference evidence="2" key="1">
    <citation type="journal article" date="2021" name="G3 (Bethesda)">
        <title>Genome and transcriptome analysis of the beet armyworm Spodoptera exigua reveals targets for pest control. .</title>
        <authorList>
            <person name="Simon S."/>
            <person name="Breeschoten T."/>
            <person name="Jansen H.J."/>
            <person name="Dirks R.P."/>
            <person name="Schranz M.E."/>
            <person name="Ros V.I.D."/>
        </authorList>
    </citation>
    <scope>NUCLEOTIDE SEQUENCE</scope>
    <source>
        <strain evidence="2">TB_SE_WUR_2020</strain>
    </source>
</reference>
<name>A0A922SAV7_SPOEX</name>
<organism evidence="2 3">
    <name type="scientific">Spodoptera exigua</name>
    <name type="common">Beet armyworm</name>
    <name type="synonym">Noctua fulgens</name>
    <dbReference type="NCBI Taxonomy" id="7107"/>
    <lineage>
        <taxon>Eukaryota</taxon>
        <taxon>Metazoa</taxon>
        <taxon>Ecdysozoa</taxon>
        <taxon>Arthropoda</taxon>
        <taxon>Hexapoda</taxon>
        <taxon>Insecta</taxon>
        <taxon>Pterygota</taxon>
        <taxon>Neoptera</taxon>
        <taxon>Endopterygota</taxon>
        <taxon>Lepidoptera</taxon>
        <taxon>Glossata</taxon>
        <taxon>Ditrysia</taxon>
        <taxon>Noctuoidea</taxon>
        <taxon>Noctuidae</taxon>
        <taxon>Amphipyrinae</taxon>
        <taxon>Spodoptera</taxon>
    </lineage>
</organism>
<evidence type="ECO:0000256" key="1">
    <source>
        <dbReference type="SAM" id="MobiDB-lite"/>
    </source>
</evidence>
<dbReference type="Proteomes" id="UP000814243">
    <property type="component" value="Unassembled WGS sequence"/>
</dbReference>
<feature type="region of interest" description="Disordered" evidence="1">
    <location>
        <begin position="1"/>
        <end position="74"/>
    </location>
</feature>
<gene>
    <name evidence="2" type="ORF">HF086_013516</name>
</gene>
<proteinExistence type="predicted"/>
<evidence type="ECO:0000313" key="2">
    <source>
        <dbReference type="EMBL" id="KAH9630977.1"/>
    </source>
</evidence>
<feature type="compositionally biased region" description="Basic and acidic residues" evidence="1">
    <location>
        <begin position="8"/>
        <end position="26"/>
    </location>
</feature>
<comment type="caution">
    <text evidence="2">The sequence shown here is derived from an EMBL/GenBank/DDBJ whole genome shotgun (WGS) entry which is preliminary data.</text>
</comment>
<feature type="region of interest" description="Disordered" evidence="1">
    <location>
        <begin position="89"/>
        <end position="118"/>
    </location>
</feature>